<protein>
    <recommendedName>
        <fullName evidence="1">2-hydroxychromene-2-carboxylate isomerase</fullName>
        <ecNumber evidence="1">5.99.1.4</ecNumber>
    </recommendedName>
</protein>
<dbReference type="SUPFAM" id="SSF52833">
    <property type="entry name" value="Thioredoxin-like"/>
    <property type="match status" value="1"/>
</dbReference>
<feature type="active site" description="Nucleophile" evidence="2">
    <location>
        <position position="13"/>
    </location>
</feature>
<reference evidence="4" key="2">
    <citation type="submission" date="2020-09" db="EMBL/GenBank/DDBJ databases">
        <authorList>
            <person name="Sun Q."/>
            <person name="Sedlacek I."/>
        </authorList>
    </citation>
    <scope>NUCLEOTIDE SEQUENCE</scope>
    <source>
        <strain evidence="4">CCM 7897</strain>
    </source>
</reference>
<feature type="domain" description="DSBA-like thioredoxin" evidence="3">
    <location>
        <begin position="5"/>
        <end position="195"/>
    </location>
</feature>
<dbReference type="InterPro" id="IPR036249">
    <property type="entry name" value="Thioredoxin-like_sf"/>
</dbReference>
<evidence type="ECO:0000259" key="3">
    <source>
        <dbReference type="Pfam" id="PF01323"/>
    </source>
</evidence>
<dbReference type="InterPro" id="IPR051924">
    <property type="entry name" value="GST_Kappa/NadH"/>
</dbReference>
<gene>
    <name evidence="4" type="ORF">GCM10007301_09910</name>
</gene>
<comment type="similarity">
    <text evidence="1">Belongs to the GST superfamily. NadH family.</text>
</comment>
<dbReference type="Pfam" id="PF01323">
    <property type="entry name" value="DSBA"/>
    <property type="match status" value="1"/>
</dbReference>
<dbReference type="GO" id="GO:0018845">
    <property type="term" value="F:2-hydroxychromene-2-carboxylate isomerase activity"/>
    <property type="evidence" value="ECO:0007669"/>
    <property type="project" value="UniProtKB-UniRule"/>
</dbReference>
<dbReference type="RefSeq" id="WP_188575928.1">
    <property type="nucleotide sequence ID" value="NZ_BMCT01000001.1"/>
</dbReference>
<dbReference type="Gene3D" id="3.40.30.10">
    <property type="entry name" value="Glutaredoxin"/>
    <property type="match status" value="1"/>
</dbReference>
<dbReference type="PIRSF" id="PIRSF006386">
    <property type="entry name" value="HCCAis_GSTk"/>
    <property type="match status" value="1"/>
</dbReference>
<comment type="caution">
    <text evidence="4">The sequence shown here is derived from an EMBL/GenBank/DDBJ whole genome shotgun (WGS) entry which is preliminary data.</text>
</comment>
<proteinExistence type="inferred from homology"/>
<dbReference type="EMBL" id="BMCT01000001">
    <property type="protein sequence ID" value="GGF52414.1"/>
    <property type="molecule type" value="Genomic_DNA"/>
</dbReference>
<dbReference type="PANTHER" id="PTHR42943">
    <property type="entry name" value="GLUTATHIONE S-TRANSFERASE KAPPA"/>
    <property type="match status" value="1"/>
</dbReference>
<evidence type="ECO:0000313" key="5">
    <source>
        <dbReference type="Proteomes" id="UP000606044"/>
    </source>
</evidence>
<accession>A0A917BQ80</accession>
<dbReference type="InterPro" id="IPR014440">
    <property type="entry name" value="HCCAis_GSTk"/>
</dbReference>
<dbReference type="GO" id="GO:0004364">
    <property type="term" value="F:glutathione transferase activity"/>
    <property type="evidence" value="ECO:0007669"/>
    <property type="project" value="TreeGrafter"/>
</dbReference>
<comment type="catalytic activity">
    <reaction evidence="1">
        <text>2-hydroxychromene-2-carboxylate = (3E)-4-(2-hydroxyphenyl)-2-oxobut-3-enoate</text>
        <dbReference type="Rhea" id="RHEA:27401"/>
        <dbReference type="ChEBI" id="CHEBI:59350"/>
        <dbReference type="ChEBI" id="CHEBI:59353"/>
        <dbReference type="EC" id="5.99.1.4"/>
    </reaction>
</comment>
<evidence type="ECO:0000256" key="2">
    <source>
        <dbReference type="PIRSR" id="PIRSR006386-1"/>
    </source>
</evidence>
<dbReference type="GO" id="GO:0004602">
    <property type="term" value="F:glutathione peroxidase activity"/>
    <property type="evidence" value="ECO:0007669"/>
    <property type="project" value="TreeGrafter"/>
</dbReference>
<evidence type="ECO:0000313" key="4">
    <source>
        <dbReference type="EMBL" id="GGF52414.1"/>
    </source>
</evidence>
<organism evidence="4 5">
    <name type="scientific">Azorhizobium oxalatiphilum</name>
    <dbReference type="NCBI Taxonomy" id="980631"/>
    <lineage>
        <taxon>Bacteria</taxon>
        <taxon>Pseudomonadati</taxon>
        <taxon>Pseudomonadota</taxon>
        <taxon>Alphaproteobacteria</taxon>
        <taxon>Hyphomicrobiales</taxon>
        <taxon>Xanthobacteraceae</taxon>
        <taxon>Azorhizobium</taxon>
    </lineage>
</organism>
<dbReference type="Proteomes" id="UP000606044">
    <property type="component" value="Unassembled WGS sequence"/>
</dbReference>
<evidence type="ECO:0000256" key="1">
    <source>
        <dbReference type="PIRNR" id="PIRNR006386"/>
    </source>
</evidence>
<keyword evidence="5" id="KW-1185">Reference proteome</keyword>
<dbReference type="EC" id="5.99.1.4" evidence="1"/>
<keyword evidence="1 4" id="KW-0413">Isomerase</keyword>
<dbReference type="PANTHER" id="PTHR42943:SF2">
    <property type="entry name" value="GLUTATHIONE S-TRANSFERASE KAPPA 1"/>
    <property type="match status" value="1"/>
</dbReference>
<dbReference type="InterPro" id="IPR001853">
    <property type="entry name" value="DSBA-like_thioredoxin_dom"/>
</dbReference>
<dbReference type="GO" id="GO:0006749">
    <property type="term" value="P:glutathione metabolic process"/>
    <property type="evidence" value="ECO:0007669"/>
    <property type="project" value="TreeGrafter"/>
</dbReference>
<reference evidence="4" key="1">
    <citation type="journal article" date="2014" name="Int. J. Syst. Evol. Microbiol.">
        <title>Complete genome sequence of Corynebacterium casei LMG S-19264T (=DSM 44701T), isolated from a smear-ripened cheese.</title>
        <authorList>
            <consortium name="US DOE Joint Genome Institute (JGI-PGF)"/>
            <person name="Walter F."/>
            <person name="Albersmeier A."/>
            <person name="Kalinowski J."/>
            <person name="Ruckert C."/>
        </authorList>
    </citation>
    <scope>NUCLEOTIDE SEQUENCE</scope>
    <source>
        <strain evidence="4">CCM 7897</strain>
    </source>
</reference>
<name>A0A917BQ80_9HYPH</name>
<sequence>MAAPIRFYFDFASPYAWFALPGLARLATMYGRDIDLRPMLLWAVFKAQNIPPPLDVPARRAYLVADMVRSAEFHGVPFTLPAQLGISTHLAARLFYAHVRQAPEDARNLAHALLHAHMVEGRSLADETVLISCAAPFGMSAADTRAAVSDPQAKHCLSEAVDAAVAAGVCGSPYFVVDGEGFFGADRLPQIAWRLARPSCVSPA</sequence>
<dbReference type="AlphaFoldDB" id="A0A917BQ80"/>